<reference evidence="2 3" key="1">
    <citation type="submission" date="2021-05" db="EMBL/GenBank/DDBJ databases">
        <title>Kineosporia and Streptomyces sp. nov. two new marine actinobacteria isolated from Coral.</title>
        <authorList>
            <person name="Buangrab K."/>
            <person name="Sutthacheep M."/>
            <person name="Yeemin T."/>
            <person name="Harunari E."/>
            <person name="Igarashi Y."/>
            <person name="Kanchanasin P."/>
            <person name="Tanasupawat S."/>
            <person name="Phongsopitanun W."/>
        </authorList>
    </citation>
    <scope>NUCLEOTIDE SEQUENCE [LARGE SCALE GENOMIC DNA]</scope>
    <source>
        <strain evidence="2 3">J2-2</strain>
    </source>
</reference>
<feature type="domain" description="FlgD/Vpr Ig-like" evidence="1">
    <location>
        <begin position="705"/>
        <end position="769"/>
    </location>
</feature>
<protein>
    <recommendedName>
        <fullName evidence="1">FlgD/Vpr Ig-like domain-containing protein</fullName>
    </recommendedName>
</protein>
<dbReference type="Gene3D" id="2.60.40.4070">
    <property type="match status" value="1"/>
</dbReference>
<proteinExistence type="predicted"/>
<dbReference type="EMBL" id="JAHBAY010000016">
    <property type="protein sequence ID" value="MBT0773294.1"/>
    <property type="molecule type" value="Genomic_DNA"/>
</dbReference>
<dbReference type="RefSeq" id="WP_214159831.1">
    <property type="nucleotide sequence ID" value="NZ_JAHBAY010000016.1"/>
</dbReference>
<evidence type="ECO:0000313" key="3">
    <source>
        <dbReference type="Proteomes" id="UP001197247"/>
    </source>
</evidence>
<name>A0ABS5TR16_9ACTN</name>
<dbReference type="InterPro" id="IPR025965">
    <property type="entry name" value="FlgD/Vpr_Ig-like"/>
</dbReference>
<organism evidence="2 3">
    <name type="scientific">Kineosporia corallincola</name>
    <dbReference type="NCBI Taxonomy" id="2835133"/>
    <lineage>
        <taxon>Bacteria</taxon>
        <taxon>Bacillati</taxon>
        <taxon>Actinomycetota</taxon>
        <taxon>Actinomycetes</taxon>
        <taxon>Kineosporiales</taxon>
        <taxon>Kineosporiaceae</taxon>
        <taxon>Kineosporia</taxon>
    </lineage>
</organism>
<evidence type="ECO:0000259" key="1">
    <source>
        <dbReference type="Pfam" id="PF13860"/>
    </source>
</evidence>
<sequence>MTLNRTSARGFRRWLTPFGVAAIAVTVLAPAGPVRAASDYTVPIPLHPAPAGLRLIGASAAGVAVQQDDVDGGYPAVNPVFTGPTGGELTRRSALNPTLSSSYSPEGLTVVGSTLAWTQPLQRAGSRPYEANRLNILTGENQKEAGTIGAPATFNGESWFSHEVIGYADLPENWQRPLRRYHAGTQDRFGMRTDILIPNVKGVIGGPLTSDAGAALRATRDGATGLSALDLVTLKDGTVTRIAEGPEEIAGVALGGGLLVWATKTADGFAVHQRPRAGGDVVTYAEPDANADVGHMVAGEAGVAYLVNHQPDPGNPSADSTGIVIVDGEQAHRRDLTYTAAGLAAVGDHFLTASAGYAGFEPYYSDTAGVYQVTEDEFVRVATVPAATLPAQQLSLSAGLLRYSDASGPAYPGAPAAGRPVFQRTVTGQRRAKFSEESRIGARTSGQMVFSAARGVLGVPDQQGVWQLLDRGQETATIEAAGEKPNVSGPYTLVGGRVFRPDGEQIYTEPTPAGTTSGDDDLFGPRIVYVRTDGAGASTIWVDDAERPAPVELAAVDAGCDGSTPRVSVWGELVAWTTSCGERAYVRNLVTGATREAAVGAAHGRLSLSEGTLSWSHDGFAPVGVIDLTGTHLAPVVLPGGAAPAAVDDHRVARQVREFPWSLTVRTEMSPLPFTRKLRPRLIAALGPLGFSPDGDGRGDVWAPQFDLTKPMRSVELTIQNPAGTKTVARIDGTAPDGSVRDLRWNGLSSKGMQLPGGTYRWTLSGRSADGDGTLIGRDGAAVVSGTIDLELG</sequence>
<gene>
    <name evidence="2" type="ORF">KIH74_30395</name>
</gene>
<dbReference type="Proteomes" id="UP001197247">
    <property type="component" value="Unassembled WGS sequence"/>
</dbReference>
<dbReference type="Pfam" id="PF13860">
    <property type="entry name" value="FlgD_ig"/>
    <property type="match status" value="1"/>
</dbReference>
<evidence type="ECO:0000313" key="2">
    <source>
        <dbReference type="EMBL" id="MBT0773294.1"/>
    </source>
</evidence>
<comment type="caution">
    <text evidence="2">The sequence shown here is derived from an EMBL/GenBank/DDBJ whole genome shotgun (WGS) entry which is preliminary data.</text>
</comment>
<keyword evidence="3" id="KW-1185">Reference proteome</keyword>
<accession>A0ABS5TR16</accession>